<organism evidence="10 11">
    <name type="scientific">Mycena metata</name>
    <dbReference type="NCBI Taxonomy" id="1033252"/>
    <lineage>
        <taxon>Eukaryota</taxon>
        <taxon>Fungi</taxon>
        <taxon>Dikarya</taxon>
        <taxon>Basidiomycota</taxon>
        <taxon>Agaricomycotina</taxon>
        <taxon>Agaricomycetes</taxon>
        <taxon>Agaricomycetidae</taxon>
        <taxon>Agaricales</taxon>
        <taxon>Marasmiineae</taxon>
        <taxon>Mycenaceae</taxon>
        <taxon>Mycena</taxon>
    </lineage>
</organism>
<dbReference type="Pfam" id="PF21530">
    <property type="entry name" value="Pif1_2B_dom"/>
    <property type="match status" value="1"/>
</dbReference>
<name>A0AAD7IBQ8_9AGAR</name>
<keyword evidence="1" id="KW-0547">Nucleotide-binding</keyword>
<protein>
    <recommendedName>
        <fullName evidence="9">DNA helicase Pif1-like 2B domain-containing protein</fullName>
    </recommendedName>
</protein>
<keyword evidence="3" id="KW-0378">Hydrolase</keyword>
<dbReference type="Proteomes" id="UP001215598">
    <property type="component" value="Unassembled WGS sequence"/>
</dbReference>
<dbReference type="InterPro" id="IPR051055">
    <property type="entry name" value="PIF1_helicase"/>
</dbReference>
<dbReference type="InterPro" id="IPR049163">
    <property type="entry name" value="Pif1-like_2B_dom"/>
</dbReference>
<keyword evidence="11" id="KW-1185">Reference proteome</keyword>
<evidence type="ECO:0000256" key="4">
    <source>
        <dbReference type="ARBA" id="ARBA00022806"/>
    </source>
</evidence>
<evidence type="ECO:0000256" key="6">
    <source>
        <dbReference type="ARBA" id="ARBA00023125"/>
    </source>
</evidence>
<evidence type="ECO:0000313" key="10">
    <source>
        <dbReference type="EMBL" id="KAJ7739523.1"/>
    </source>
</evidence>
<dbReference type="AlphaFoldDB" id="A0AAD7IBQ8"/>
<evidence type="ECO:0000313" key="11">
    <source>
        <dbReference type="Proteomes" id="UP001215598"/>
    </source>
</evidence>
<keyword evidence="8" id="KW-0413">Isomerase</keyword>
<sequence length="302" mass="33146">MLSTSGAQEYSRIPQYPLSVPNKTTLASVIVHGSSVGTRTITAAAEQPEPKSDGVRVEDSGPRRNLQMLTKLEPPELNEDYYPIVIVSTLKAFTLLERPLVFSDGPEATELFPLRRDVESANHQRLMRLQTPSFEFNADDSGAVSDPERRRRLLANVPAPSHIILRVGAQVMLVKNRDQDLVNGSVGFVVGFTDPDAEVIDDRRTLVDDPAFLAPGARAFPLVSFSVPGGGVREILVLPELFTVQLPSGQVQVSRFQVYVALSRAVSMDGLQVLHFSPEKVRAHPRVIAWCMAMAARNEAPL</sequence>
<keyword evidence="7" id="KW-0234">DNA repair</keyword>
<evidence type="ECO:0000256" key="5">
    <source>
        <dbReference type="ARBA" id="ARBA00022840"/>
    </source>
</evidence>
<evidence type="ECO:0000256" key="1">
    <source>
        <dbReference type="ARBA" id="ARBA00022741"/>
    </source>
</evidence>
<evidence type="ECO:0000256" key="3">
    <source>
        <dbReference type="ARBA" id="ARBA00022801"/>
    </source>
</evidence>
<dbReference type="EMBL" id="JARKIB010000106">
    <property type="protein sequence ID" value="KAJ7739523.1"/>
    <property type="molecule type" value="Genomic_DNA"/>
</dbReference>
<evidence type="ECO:0000256" key="7">
    <source>
        <dbReference type="ARBA" id="ARBA00023204"/>
    </source>
</evidence>
<dbReference type="InterPro" id="IPR027417">
    <property type="entry name" value="P-loop_NTPase"/>
</dbReference>
<accession>A0AAD7IBQ8</accession>
<proteinExistence type="predicted"/>
<evidence type="ECO:0000256" key="8">
    <source>
        <dbReference type="ARBA" id="ARBA00023235"/>
    </source>
</evidence>
<evidence type="ECO:0000259" key="9">
    <source>
        <dbReference type="Pfam" id="PF21530"/>
    </source>
</evidence>
<dbReference type="SUPFAM" id="SSF52540">
    <property type="entry name" value="P-loop containing nucleoside triphosphate hydrolases"/>
    <property type="match status" value="1"/>
</dbReference>
<dbReference type="PANTHER" id="PTHR47642:SF5">
    <property type="entry name" value="ATP-DEPENDENT DNA HELICASE"/>
    <property type="match status" value="1"/>
</dbReference>
<evidence type="ECO:0000256" key="2">
    <source>
        <dbReference type="ARBA" id="ARBA00022763"/>
    </source>
</evidence>
<feature type="domain" description="DNA helicase Pif1-like 2B" evidence="9">
    <location>
        <begin position="152"/>
        <end position="192"/>
    </location>
</feature>
<keyword evidence="2" id="KW-0227">DNA damage</keyword>
<comment type="caution">
    <text evidence="10">The sequence shown here is derived from an EMBL/GenBank/DDBJ whole genome shotgun (WGS) entry which is preliminary data.</text>
</comment>
<reference evidence="10" key="1">
    <citation type="submission" date="2023-03" db="EMBL/GenBank/DDBJ databases">
        <title>Massive genome expansion in bonnet fungi (Mycena s.s.) driven by repeated elements and novel gene families across ecological guilds.</title>
        <authorList>
            <consortium name="Lawrence Berkeley National Laboratory"/>
            <person name="Harder C.B."/>
            <person name="Miyauchi S."/>
            <person name="Viragh M."/>
            <person name="Kuo A."/>
            <person name="Thoen E."/>
            <person name="Andreopoulos B."/>
            <person name="Lu D."/>
            <person name="Skrede I."/>
            <person name="Drula E."/>
            <person name="Henrissat B."/>
            <person name="Morin E."/>
            <person name="Kohler A."/>
            <person name="Barry K."/>
            <person name="LaButti K."/>
            <person name="Morin E."/>
            <person name="Salamov A."/>
            <person name="Lipzen A."/>
            <person name="Mereny Z."/>
            <person name="Hegedus B."/>
            <person name="Baldrian P."/>
            <person name="Stursova M."/>
            <person name="Weitz H."/>
            <person name="Taylor A."/>
            <person name="Grigoriev I.V."/>
            <person name="Nagy L.G."/>
            <person name="Martin F."/>
            <person name="Kauserud H."/>
        </authorList>
    </citation>
    <scope>NUCLEOTIDE SEQUENCE</scope>
    <source>
        <strain evidence="10">CBHHK182m</strain>
    </source>
</reference>
<keyword evidence="6" id="KW-0238">DNA-binding</keyword>
<dbReference type="PANTHER" id="PTHR47642">
    <property type="entry name" value="ATP-DEPENDENT DNA HELICASE"/>
    <property type="match status" value="1"/>
</dbReference>
<gene>
    <name evidence="10" type="ORF">B0H16DRAFT_1465180</name>
</gene>
<keyword evidence="5" id="KW-0067">ATP-binding</keyword>
<keyword evidence="4" id="KW-0347">Helicase</keyword>